<accession>A0A8S2CWB1</accession>
<dbReference type="GO" id="GO:0046983">
    <property type="term" value="F:protein dimerization activity"/>
    <property type="evidence" value="ECO:0007669"/>
    <property type="project" value="InterPro"/>
</dbReference>
<evidence type="ECO:0000256" key="6">
    <source>
        <dbReference type="ARBA" id="ARBA00023136"/>
    </source>
</evidence>
<feature type="domain" description="Anoctamin dimerisation" evidence="10">
    <location>
        <begin position="137"/>
        <end position="242"/>
    </location>
</feature>
<feature type="transmembrane region" description="Helical" evidence="8">
    <location>
        <begin position="402"/>
        <end position="422"/>
    </location>
</feature>
<feature type="transmembrane region" description="Helical" evidence="8">
    <location>
        <begin position="449"/>
        <end position="467"/>
    </location>
</feature>
<name>A0A8S2CWB1_9BILA</name>
<dbReference type="InterPro" id="IPR049452">
    <property type="entry name" value="Anoctamin_TM"/>
</dbReference>
<dbReference type="Pfam" id="PF16178">
    <property type="entry name" value="Anoct_dimer"/>
    <property type="match status" value="2"/>
</dbReference>
<feature type="transmembrane region" description="Helical" evidence="8">
    <location>
        <begin position="359"/>
        <end position="381"/>
    </location>
</feature>
<evidence type="ECO:0000256" key="3">
    <source>
        <dbReference type="ARBA" id="ARBA00022475"/>
    </source>
</evidence>
<dbReference type="PANTHER" id="PTHR12308:SF84">
    <property type="entry name" value="ANOCTAMIN"/>
    <property type="match status" value="1"/>
</dbReference>
<proteinExistence type="inferred from homology"/>
<evidence type="ECO:0000256" key="2">
    <source>
        <dbReference type="ARBA" id="ARBA00009671"/>
    </source>
</evidence>
<feature type="domain" description="Anoctamin transmembrane" evidence="9">
    <location>
        <begin position="472"/>
        <end position="686"/>
    </location>
</feature>
<gene>
    <name evidence="11" type="ORF">OVA965_LOCUS2314</name>
    <name evidence="12" type="ORF">TMI583_LOCUS2314</name>
</gene>
<evidence type="ECO:0000256" key="5">
    <source>
        <dbReference type="ARBA" id="ARBA00022989"/>
    </source>
</evidence>
<dbReference type="InterPro" id="IPR007632">
    <property type="entry name" value="Anoctamin"/>
</dbReference>
<evidence type="ECO:0000256" key="1">
    <source>
        <dbReference type="ARBA" id="ARBA00004651"/>
    </source>
</evidence>
<keyword evidence="7" id="KW-0325">Glycoprotein</keyword>
<comment type="caution">
    <text evidence="8">Lacks conserved residue(s) required for the propagation of feature annotation.</text>
</comment>
<dbReference type="Proteomes" id="UP000682733">
    <property type="component" value="Unassembled WGS sequence"/>
</dbReference>
<comment type="caution">
    <text evidence="11">The sequence shown here is derived from an EMBL/GenBank/DDBJ whole genome shotgun (WGS) entry which is preliminary data.</text>
</comment>
<comment type="similarity">
    <text evidence="2 8">Belongs to the anoctamin family.</text>
</comment>
<dbReference type="GO" id="GO:0005254">
    <property type="term" value="F:chloride channel activity"/>
    <property type="evidence" value="ECO:0007669"/>
    <property type="project" value="TreeGrafter"/>
</dbReference>
<feature type="transmembrane region" description="Helical" evidence="8">
    <location>
        <begin position="488"/>
        <end position="509"/>
    </location>
</feature>
<dbReference type="GO" id="GO:0005886">
    <property type="term" value="C:plasma membrane"/>
    <property type="evidence" value="ECO:0007669"/>
    <property type="project" value="UniProtKB-SubCell"/>
</dbReference>
<evidence type="ECO:0000259" key="10">
    <source>
        <dbReference type="Pfam" id="PF16178"/>
    </source>
</evidence>
<evidence type="ECO:0000313" key="12">
    <source>
        <dbReference type="EMBL" id="CAF3535811.1"/>
    </source>
</evidence>
<keyword evidence="4 8" id="KW-0812">Transmembrane</keyword>
<dbReference type="EMBL" id="CAJNOK010000483">
    <property type="protein sequence ID" value="CAF0756556.1"/>
    <property type="molecule type" value="Genomic_DNA"/>
</dbReference>
<feature type="domain" description="Anoctamin dimerisation" evidence="10">
    <location>
        <begin position="57"/>
        <end position="101"/>
    </location>
</feature>
<evidence type="ECO:0000313" key="11">
    <source>
        <dbReference type="EMBL" id="CAF0756556.1"/>
    </source>
</evidence>
<dbReference type="AlphaFoldDB" id="A0A8S2CWB1"/>
<keyword evidence="3" id="KW-1003">Cell membrane</keyword>
<dbReference type="Pfam" id="PF04547">
    <property type="entry name" value="Anoctamin"/>
    <property type="match status" value="2"/>
</dbReference>
<evidence type="ECO:0000256" key="4">
    <source>
        <dbReference type="ARBA" id="ARBA00022692"/>
    </source>
</evidence>
<dbReference type="Proteomes" id="UP000677228">
    <property type="component" value="Unassembled WGS sequence"/>
</dbReference>
<dbReference type="PANTHER" id="PTHR12308">
    <property type="entry name" value="ANOCTAMIN"/>
    <property type="match status" value="1"/>
</dbReference>
<reference evidence="11" key="1">
    <citation type="submission" date="2021-02" db="EMBL/GenBank/DDBJ databases">
        <authorList>
            <person name="Nowell W R."/>
        </authorList>
    </citation>
    <scope>NUCLEOTIDE SEQUENCE</scope>
</reference>
<keyword evidence="6 8" id="KW-0472">Membrane</keyword>
<dbReference type="InterPro" id="IPR032394">
    <property type="entry name" value="Anoct_dimer"/>
</dbReference>
<keyword evidence="5 8" id="KW-1133">Transmembrane helix</keyword>
<protein>
    <recommendedName>
        <fullName evidence="8">Anoctamin</fullName>
    </recommendedName>
</protein>
<organism evidence="11 13">
    <name type="scientific">Didymodactylos carnosus</name>
    <dbReference type="NCBI Taxonomy" id="1234261"/>
    <lineage>
        <taxon>Eukaryota</taxon>
        <taxon>Metazoa</taxon>
        <taxon>Spiralia</taxon>
        <taxon>Gnathifera</taxon>
        <taxon>Rotifera</taxon>
        <taxon>Eurotatoria</taxon>
        <taxon>Bdelloidea</taxon>
        <taxon>Philodinida</taxon>
        <taxon>Philodinidae</taxon>
        <taxon>Didymodactylos</taxon>
    </lineage>
</organism>
<evidence type="ECO:0000256" key="8">
    <source>
        <dbReference type="RuleBase" id="RU280814"/>
    </source>
</evidence>
<evidence type="ECO:0000259" key="9">
    <source>
        <dbReference type="Pfam" id="PF04547"/>
    </source>
</evidence>
<comment type="subcellular location">
    <subcellularLocation>
        <location evidence="1">Cell membrane</location>
        <topology evidence="1">Multi-pass membrane protein</topology>
    </subcellularLocation>
    <subcellularLocation>
        <location evidence="8">Membrane</location>
        <topology evidence="8">Multi-pass membrane protein</topology>
    </subcellularLocation>
</comment>
<sequence>MSTRQKQALIDQKASPLDILEEADRLLYLSSSSYTRSISRTNVGQEQCETRSINSPKRIDFILVYNRSFKKVENDKKTQYRTAFQQKLMDVGFDVEVQDIIGNDNICTENGSGGSTSFLPSKRRTKKHQKLKNLQYGKRFVKIHAPFELLLELADKTKMKLPIEENRNPSVSKLPFDYFISWLKFSHVDKTIFPPRKQYFLAEYDKTLRYRFEHLFDTIADVRENYFTPAQRSRLVRDICDTLANTIMCPRLDRNSYWKLGENCIYAKMAYLFDNKITVCYAAVMTVWSALYLSAWDISEYQLQYEWDTFNLTEDKPLTNEPRPDFKRKVRTTRINPVTGVVELHLPAKERCYKLISSFSIVSMMICLVLSFVFGVVLYRISMKAAIRSTPNEFVKRYSPHIVSITGALINLVVIIALSSLYEKIAIWLTDYEIHRTEKDYENALTLKMFLFQFVNFYASIFYIAFIKPCKRPHEEDYMLEKWSTTTLFYEYLELIIQYGFVTMFLVAFPLAPLCAFLNNIIEIRIDAHKFVNDVRRPVAKKVADIGIWRLIIAAISKLAILTNGLLIALTSDFIPRFVYQYYRSPNKTLTNYVNFSLSIFDTSHYKDESIIHDIQKHNYTYCFYKDHRNPPWHLHPYEINHDYYVIMVARLTFLVTFEHIVFICLKLGEVILPLLSKSVKQQIERKKFIVQKMHWGARLYEKNPELIKRDLKNMYVDTQSNDKNAVVHHLCEQNHQYQTNCHHDVKSNDMELIYNLKIPKINSHTLFIPQRRNIRSHSDPFKVNDDYPSLLPSSTITTTTTKKTNSREYFPMTKCKTNFKKSNSRYMSLPPEPSALGEENDGARYIKPRTMSELKSDLAIAINKISENIIDLGIS</sequence>
<dbReference type="EMBL" id="CAJOBA010000483">
    <property type="protein sequence ID" value="CAF3535811.1"/>
    <property type="molecule type" value="Genomic_DNA"/>
</dbReference>
<evidence type="ECO:0000256" key="7">
    <source>
        <dbReference type="ARBA" id="ARBA00023180"/>
    </source>
</evidence>
<feature type="transmembrane region" description="Helical" evidence="8">
    <location>
        <begin position="548"/>
        <end position="570"/>
    </location>
</feature>
<evidence type="ECO:0000313" key="13">
    <source>
        <dbReference type="Proteomes" id="UP000677228"/>
    </source>
</evidence>
<feature type="domain" description="Anoctamin transmembrane" evidence="9">
    <location>
        <begin position="267"/>
        <end position="471"/>
    </location>
</feature>